<evidence type="ECO:0000313" key="3">
    <source>
        <dbReference type="Proteomes" id="UP001549799"/>
    </source>
</evidence>
<reference evidence="2 3" key="1">
    <citation type="submission" date="2024-07" db="EMBL/GenBank/DDBJ databases">
        <title>The genome sequence of type strain Sediminicola arcticus GDMCC 1.2805.</title>
        <authorList>
            <person name="Liu Y."/>
        </authorList>
    </citation>
    <scope>NUCLEOTIDE SEQUENCE [LARGE SCALE GENOMIC DNA]</scope>
    <source>
        <strain evidence="2 3">GDMCC 1.2805</strain>
    </source>
</reference>
<keyword evidence="1" id="KW-0812">Transmembrane</keyword>
<accession>A0ABV2SZ88</accession>
<feature type="transmembrane region" description="Helical" evidence="1">
    <location>
        <begin position="21"/>
        <end position="42"/>
    </location>
</feature>
<dbReference type="Pfam" id="PF19578">
    <property type="entry name" value="DUF6090"/>
    <property type="match status" value="1"/>
</dbReference>
<evidence type="ECO:0000256" key="1">
    <source>
        <dbReference type="SAM" id="Phobius"/>
    </source>
</evidence>
<proteinExistence type="predicted"/>
<organism evidence="2 3">
    <name type="scientific">Sediminicola arcticus</name>
    <dbReference type="NCBI Taxonomy" id="1574308"/>
    <lineage>
        <taxon>Bacteria</taxon>
        <taxon>Pseudomonadati</taxon>
        <taxon>Bacteroidota</taxon>
        <taxon>Flavobacteriia</taxon>
        <taxon>Flavobacteriales</taxon>
        <taxon>Flavobacteriaceae</taxon>
        <taxon>Sediminicola</taxon>
    </lineage>
</organism>
<protein>
    <submittedName>
        <fullName evidence="2">DUF6090 family protein</fullName>
    </submittedName>
</protein>
<gene>
    <name evidence="2" type="ORF">ABXZ36_15540</name>
</gene>
<dbReference type="EMBL" id="JBEXAE010000012">
    <property type="protein sequence ID" value="MET6992060.1"/>
    <property type="molecule type" value="Genomic_DNA"/>
</dbReference>
<comment type="caution">
    <text evidence="2">The sequence shown here is derived from an EMBL/GenBank/DDBJ whole genome shotgun (WGS) entry which is preliminary data.</text>
</comment>
<dbReference type="InterPro" id="IPR045749">
    <property type="entry name" value="DUF6090"/>
</dbReference>
<name>A0ABV2SZ88_9FLAO</name>
<keyword evidence="1" id="KW-0472">Membrane</keyword>
<keyword evidence="3" id="KW-1185">Reference proteome</keyword>
<evidence type="ECO:0000313" key="2">
    <source>
        <dbReference type="EMBL" id="MET6992060.1"/>
    </source>
</evidence>
<dbReference type="Proteomes" id="UP001549799">
    <property type="component" value="Unassembled WGS sequence"/>
</dbReference>
<sequence length="248" mass="29110">MIKFFRNIRKNLLSEGKTTKYLKYAIGEIILVVIGILIALQINNWNEEKKHQKQLQIKIHSILGDMREDALQIKSLIEDLEKQNSAADYIIPIMESEQKVITDSLKFILDFNSFTTTPILSQQNNTWDFLSSNGILSELEDQDLVSLLIDYYNYTDDLTINFNNSANPVRLELRKLKYELFKNAEHRKFFPTKKPSIPNKEVYESIFSDKRILPLCRYIGSSASYFEGRFKYAQKKAERLTNYLETHY</sequence>
<keyword evidence="1" id="KW-1133">Transmembrane helix</keyword>